<dbReference type="Gene3D" id="3.30.70.1050">
    <property type="entry name" value="Trigger factor ribosome-binding domain"/>
    <property type="match status" value="1"/>
</dbReference>
<keyword evidence="4" id="KW-1185">Reference proteome</keyword>
<dbReference type="GO" id="GO:0015031">
    <property type="term" value="P:protein transport"/>
    <property type="evidence" value="ECO:0007669"/>
    <property type="project" value="InterPro"/>
</dbReference>
<dbReference type="InterPro" id="IPR036611">
    <property type="entry name" value="Trigger_fac_ribosome-bd_sf"/>
</dbReference>
<name>A0A1Z5J9P4_FISSO</name>
<dbReference type="Proteomes" id="UP000198406">
    <property type="component" value="Unassembled WGS sequence"/>
</dbReference>
<dbReference type="InParanoid" id="A0A1Z5J9P4"/>
<evidence type="ECO:0000313" key="4">
    <source>
        <dbReference type="Proteomes" id="UP000198406"/>
    </source>
</evidence>
<dbReference type="OrthoDB" id="42315at2759"/>
<reference evidence="3 4" key="1">
    <citation type="journal article" date="2015" name="Plant Cell">
        <title>Oil accumulation by the oleaginous diatom Fistulifera solaris as revealed by the genome and transcriptome.</title>
        <authorList>
            <person name="Tanaka T."/>
            <person name="Maeda Y."/>
            <person name="Veluchamy A."/>
            <person name="Tanaka M."/>
            <person name="Abida H."/>
            <person name="Marechal E."/>
            <person name="Bowler C."/>
            <person name="Muto M."/>
            <person name="Sunaga Y."/>
            <person name="Tanaka M."/>
            <person name="Yoshino T."/>
            <person name="Taniguchi T."/>
            <person name="Fukuda Y."/>
            <person name="Nemoto M."/>
            <person name="Matsumoto M."/>
            <person name="Wong P.S."/>
            <person name="Aburatani S."/>
            <person name="Fujibuchi W."/>
        </authorList>
    </citation>
    <scope>NUCLEOTIDE SEQUENCE [LARGE SCALE GENOMIC DNA]</scope>
    <source>
        <strain evidence="3 4">JPCC DA0580</strain>
    </source>
</reference>
<sequence>MKLPTYFFVAVSLFIPAQGFTQQTVLQRYYSKCNFEKGTFGIRNHVYLCAEEWTGDVVAGGAIQGCSIQLVDGSMTEWIVTIDGVEADLGRFSQAIYKKITTDAKQQRFQGFRPGTIPPHLEPTYRAFTMDECARETVLEALQQNNIRPFESSRGEMNIECISFPPPAPKRSKKSKKKASTDAQADEEEEVAAEWLTKKSMKEAVDAGWQPGQSFSFVATGVKGQKLKDQDAATAMPLGANY</sequence>
<evidence type="ECO:0000313" key="3">
    <source>
        <dbReference type="EMBL" id="GAX10723.1"/>
    </source>
</evidence>
<proteinExistence type="predicted"/>
<feature type="region of interest" description="Disordered" evidence="1">
    <location>
        <begin position="159"/>
        <end position="191"/>
    </location>
</feature>
<dbReference type="GO" id="GO:0006457">
    <property type="term" value="P:protein folding"/>
    <property type="evidence" value="ECO:0007669"/>
    <property type="project" value="InterPro"/>
</dbReference>
<organism evidence="3 4">
    <name type="scientific">Fistulifera solaris</name>
    <name type="common">Oleaginous diatom</name>
    <dbReference type="NCBI Taxonomy" id="1519565"/>
    <lineage>
        <taxon>Eukaryota</taxon>
        <taxon>Sar</taxon>
        <taxon>Stramenopiles</taxon>
        <taxon>Ochrophyta</taxon>
        <taxon>Bacillariophyta</taxon>
        <taxon>Bacillariophyceae</taxon>
        <taxon>Bacillariophycidae</taxon>
        <taxon>Naviculales</taxon>
        <taxon>Naviculaceae</taxon>
        <taxon>Fistulifera</taxon>
    </lineage>
</organism>
<accession>A0A1Z5J9P4</accession>
<gene>
    <name evidence="3" type="ORF">FisN_14Lh239</name>
</gene>
<evidence type="ECO:0000256" key="1">
    <source>
        <dbReference type="SAM" id="MobiDB-lite"/>
    </source>
</evidence>
<dbReference type="AlphaFoldDB" id="A0A1Z5J9P4"/>
<comment type="caution">
    <text evidence="3">The sequence shown here is derived from an EMBL/GenBank/DDBJ whole genome shotgun (WGS) entry which is preliminary data.</text>
</comment>
<evidence type="ECO:0008006" key="5">
    <source>
        <dbReference type="Google" id="ProtNLM"/>
    </source>
</evidence>
<keyword evidence="2" id="KW-0732">Signal</keyword>
<protein>
    <recommendedName>
        <fullName evidence="5">Trigger factor ribosome-binding bacterial domain-containing protein</fullName>
    </recommendedName>
</protein>
<feature type="chain" id="PRO_5012261235" description="Trigger factor ribosome-binding bacterial domain-containing protein" evidence="2">
    <location>
        <begin position="20"/>
        <end position="242"/>
    </location>
</feature>
<evidence type="ECO:0000256" key="2">
    <source>
        <dbReference type="SAM" id="SignalP"/>
    </source>
</evidence>
<dbReference type="SUPFAM" id="SSF102735">
    <property type="entry name" value="Trigger factor ribosome-binding domain"/>
    <property type="match status" value="1"/>
</dbReference>
<feature type="signal peptide" evidence="2">
    <location>
        <begin position="1"/>
        <end position="19"/>
    </location>
</feature>
<dbReference type="EMBL" id="BDSP01000022">
    <property type="protein sequence ID" value="GAX10723.1"/>
    <property type="molecule type" value="Genomic_DNA"/>
</dbReference>